<evidence type="ECO:0000259" key="6">
    <source>
        <dbReference type="PROSITE" id="PS50157"/>
    </source>
</evidence>
<sequence length="132" mass="15797">MDKDDRYECEYCHQIIKHRYSLERHVKVVHQGYRPFACDCGKQFATKEQLGRHRNSKHSLEKPYQCERGCDKAFSSSSARSYHHKMVHDRQKFRCPMLGCNKQYSSMHHLRNHLSRPHDNVIQLLNTISWLP</sequence>
<organism evidence="7 8">
    <name type="scientific">Blepharisma stoltei</name>
    <dbReference type="NCBI Taxonomy" id="1481888"/>
    <lineage>
        <taxon>Eukaryota</taxon>
        <taxon>Sar</taxon>
        <taxon>Alveolata</taxon>
        <taxon>Ciliophora</taxon>
        <taxon>Postciliodesmatophora</taxon>
        <taxon>Heterotrichea</taxon>
        <taxon>Heterotrichida</taxon>
        <taxon>Blepharismidae</taxon>
        <taxon>Blepharisma</taxon>
    </lineage>
</organism>
<dbReference type="GO" id="GO:0000978">
    <property type="term" value="F:RNA polymerase II cis-regulatory region sequence-specific DNA binding"/>
    <property type="evidence" value="ECO:0007669"/>
    <property type="project" value="TreeGrafter"/>
</dbReference>
<dbReference type="PANTHER" id="PTHR19818:SF161">
    <property type="entry name" value="C2H2-TYPE DOMAIN-CONTAINING PROTEIN"/>
    <property type="match status" value="1"/>
</dbReference>
<dbReference type="InterPro" id="IPR036236">
    <property type="entry name" value="Znf_C2H2_sf"/>
</dbReference>
<dbReference type="Gene3D" id="3.30.160.60">
    <property type="entry name" value="Classic Zinc Finger"/>
    <property type="match status" value="4"/>
</dbReference>
<dbReference type="PANTHER" id="PTHR19818">
    <property type="entry name" value="ZINC FINGER PROTEIN ZIC AND GLI"/>
    <property type="match status" value="1"/>
</dbReference>
<dbReference type="EMBL" id="CAJZBQ010000005">
    <property type="protein sequence ID" value="CAG9312197.1"/>
    <property type="molecule type" value="Genomic_DNA"/>
</dbReference>
<dbReference type="Proteomes" id="UP001162131">
    <property type="component" value="Unassembled WGS sequence"/>
</dbReference>
<dbReference type="GO" id="GO:0008270">
    <property type="term" value="F:zinc ion binding"/>
    <property type="evidence" value="ECO:0007669"/>
    <property type="project" value="UniProtKB-KW"/>
</dbReference>
<dbReference type="InterPro" id="IPR013087">
    <property type="entry name" value="Znf_C2H2_type"/>
</dbReference>
<evidence type="ECO:0000256" key="2">
    <source>
        <dbReference type="ARBA" id="ARBA00022737"/>
    </source>
</evidence>
<accession>A0AAU9IDF4</accession>
<dbReference type="SMART" id="SM00355">
    <property type="entry name" value="ZnF_C2H2"/>
    <property type="match status" value="4"/>
</dbReference>
<name>A0AAU9IDF4_9CILI</name>
<protein>
    <recommendedName>
        <fullName evidence="6">C2H2-type domain-containing protein</fullName>
    </recommendedName>
</protein>
<keyword evidence="8" id="KW-1185">Reference proteome</keyword>
<keyword evidence="1" id="KW-0479">Metal-binding</keyword>
<dbReference type="GO" id="GO:0045944">
    <property type="term" value="P:positive regulation of transcription by RNA polymerase II"/>
    <property type="evidence" value="ECO:0007669"/>
    <property type="project" value="UniProtKB-ARBA"/>
</dbReference>
<dbReference type="PROSITE" id="PS50157">
    <property type="entry name" value="ZINC_FINGER_C2H2_2"/>
    <property type="match status" value="4"/>
</dbReference>
<dbReference type="AlphaFoldDB" id="A0AAU9IDF4"/>
<dbReference type="GO" id="GO:0000981">
    <property type="term" value="F:DNA-binding transcription factor activity, RNA polymerase II-specific"/>
    <property type="evidence" value="ECO:0007669"/>
    <property type="project" value="TreeGrafter"/>
</dbReference>
<keyword evidence="3 5" id="KW-0863">Zinc-finger</keyword>
<gene>
    <name evidence="7" type="ORF">BSTOLATCC_MIC5441</name>
</gene>
<dbReference type="InterPro" id="IPR050329">
    <property type="entry name" value="GLI_C2H2-zinc-finger"/>
</dbReference>
<dbReference type="SUPFAM" id="SSF57667">
    <property type="entry name" value="beta-beta-alpha zinc fingers"/>
    <property type="match status" value="3"/>
</dbReference>
<keyword evidence="4" id="KW-0862">Zinc</keyword>
<evidence type="ECO:0000256" key="4">
    <source>
        <dbReference type="ARBA" id="ARBA00022833"/>
    </source>
</evidence>
<dbReference type="Pfam" id="PF00096">
    <property type="entry name" value="zf-C2H2"/>
    <property type="match status" value="4"/>
</dbReference>
<feature type="domain" description="C2H2-type" evidence="6">
    <location>
        <begin position="64"/>
        <end position="93"/>
    </location>
</feature>
<feature type="domain" description="C2H2-type" evidence="6">
    <location>
        <begin position="36"/>
        <end position="63"/>
    </location>
</feature>
<proteinExistence type="predicted"/>
<evidence type="ECO:0000313" key="7">
    <source>
        <dbReference type="EMBL" id="CAG9312197.1"/>
    </source>
</evidence>
<evidence type="ECO:0000256" key="3">
    <source>
        <dbReference type="ARBA" id="ARBA00022771"/>
    </source>
</evidence>
<dbReference type="PROSITE" id="PS00028">
    <property type="entry name" value="ZINC_FINGER_C2H2_1"/>
    <property type="match status" value="3"/>
</dbReference>
<comment type="caution">
    <text evidence="7">The sequence shown here is derived from an EMBL/GenBank/DDBJ whole genome shotgun (WGS) entry which is preliminary data.</text>
</comment>
<evidence type="ECO:0000313" key="8">
    <source>
        <dbReference type="Proteomes" id="UP001162131"/>
    </source>
</evidence>
<evidence type="ECO:0000256" key="1">
    <source>
        <dbReference type="ARBA" id="ARBA00022723"/>
    </source>
</evidence>
<evidence type="ECO:0000256" key="5">
    <source>
        <dbReference type="PROSITE-ProRule" id="PRU00042"/>
    </source>
</evidence>
<reference evidence="7" key="1">
    <citation type="submission" date="2021-09" db="EMBL/GenBank/DDBJ databases">
        <authorList>
            <consortium name="AG Swart"/>
            <person name="Singh M."/>
            <person name="Singh A."/>
            <person name="Seah K."/>
            <person name="Emmerich C."/>
        </authorList>
    </citation>
    <scope>NUCLEOTIDE SEQUENCE</scope>
    <source>
        <strain evidence="7">ATCC30299</strain>
    </source>
</reference>
<keyword evidence="2" id="KW-0677">Repeat</keyword>
<feature type="domain" description="C2H2-type" evidence="6">
    <location>
        <begin position="7"/>
        <end position="35"/>
    </location>
</feature>
<feature type="domain" description="C2H2-type" evidence="6">
    <location>
        <begin position="93"/>
        <end position="118"/>
    </location>
</feature>
<dbReference type="GO" id="GO:0005634">
    <property type="term" value="C:nucleus"/>
    <property type="evidence" value="ECO:0007669"/>
    <property type="project" value="UniProtKB-ARBA"/>
</dbReference>